<dbReference type="InterPro" id="IPR018448">
    <property type="entry name" value="TatB"/>
</dbReference>
<keyword evidence="2 9" id="KW-0813">Transport</keyword>
<evidence type="ECO:0000256" key="11">
    <source>
        <dbReference type="SAM" id="Phobius"/>
    </source>
</evidence>
<organism evidence="12 13">
    <name type="scientific">Thalassobacter stenotrophicus</name>
    <dbReference type="NCBI Taxonomy" id="266809"/>
    <lineage>
        <taxon>Bacteria</taxon>
        <taxon>Pseudomonadati</taxon>
        <taxon>Pseudomonadota</taxon>
        <taxon>Alphaproteobacteria</taxon>
        <taxon>Rhodobacterales</taxon>
        <taxon>Roseobacteraceae</taxon>
        <taxon>Thalassobacter</taxon>
    </lineage>
</organism>
<dbReference type="NCBIfam" id="TIGR01410">
    <property type="entry name" value="tatB"/>
    <property type="match status" value="1"/>
</dbReference>
<feature type="compositionally biased region" description="Polar residues" evidence="10">
    <location>
        <begin position="93"/>
        <end position="104"/>
    </location>
</feature>
<dbReference type="PRINTS" id="PR01506">
    <property type="entry name" value="TATBPROTEIN"/>
</dbReference>
<evidence type="ECO:0000256" key="2">
    <source>
        <dbReference type="ARBA" id="ARBA00022448"/>
    </source>
</evidence>
<keyword evidence="6 9" id="KW-1133">Transmembrane helix</keyword>
<comment type="function">
    <text evidence="9">Part of the twin-arginine translocation (Tat) system that transports large folded proteins containing a characteristic twin-arginine motif in their signal peptide across membranes. Together with TatC, TatB is part of a receptor directly interacting with Tat signal peptides. TatB may form an oligomeric binding site that transiently accommodates folded Tat precursor proteins before their translocation.</text>
</comment>
<name>A0A0P1EX11_9RHOB</name>
<dbReference type="GO" id="GO:0008320">
    <property type="term" value="F:protein transmembrane transporter activity"/>
    <property type="evidence" value="ECO:0007669"/>
    <property type="project" value="UniProtKB-UniRule"/>
</dbReference>
<dbReference type="Gene3D" id="1.20.5.3310">
    <property type="match status" value="1"/>
</dbReference>
<evidence type="ECO:0000256" key="3">
    <source>
        <dbReference type="ARBA" id="ARBA00022475"/>
    </source>
</evidence>
<comment type="subunit">
    <text evidence="9">The Tat system comprises two distinct complexes: a TatABC complex, containing multiple copies of TatA, TatB and TatC subunits, and a separate TatA complex, containing only TatA subunits. Substrates initially bind to the TatABC complex, which probably triggers association of the separate TatA complex to form the active translocon.</text>
</comment>
<feature type="compositionally biased region" description="Basic and acidic residues" evidence="10">
    <location>
        <begin position="105"/>
        <end position="132"/>
    </location>
</feature>
<keyword evidence="5 9" id="KW-0653">Protein transport</keyword>
<dbReference type="PANTHER" id="PTHR33162:SF1">
    <property type="entry name" value="SEC-INDEPENDENT PROTEIN TRANSLOCASE PROTEIN TATA, CHLOROPLASTIC"/>
    <property type="match status" value="1"/>
</dbReference>
<evidence type="ECO:0000256" key="5">
    <source>
        <dbReference type="ARBA" id="ARBA00022927"/>
    </source>
</evidence>
<dbReference type="HAMAP" id="MF_00237">
    <property type="entry name" value="TatB"/>
    <property type="match status" value="1"/>
</dbReference>
<evidence type="ECO:0000256" key="8">
    <source>
        <dbReference type="ARBA" id="ARBA00023136"/>
    </source>
</evidence>
<reference evidence="12 13" key="1">
    <citation type="submission" date="2015-09" db="EMBL/GenBank/DDBJ databases">
        <authorList>
            <consortium name="Swine Surveillance"/>
        </authorList>
    </citation>
    <scope>NUCLEOTIDE SEQUENCE [LARGE SCALE GENOMIC DNA]</scope>
    <source>
        <strain evidence="12 13">CECT 5294</strain>
    </source>
</reference>
<feature type="region of interest" description="Disordered" evidence="10">
    <location>
        <begin position="70"/>
        <end position="167"/>
    </location>
</feature>
<evidence type="ECO:0000256" key="4">
    <source>
        <dbReference type="ARBA" id="ARBA00022692"/>
    </source>
</evidence>
<comment type="subcellular location">
    <subcellularLocation>
        <location evidence="9">Cell membrane</location>
        <topology evidence="9">Single-pass membrane protein</topology>
    </subcellularLocation>
    <subcellularLocation>
        <location evidence="1">Membrane</location>
        <topology evidence="1">Single-pass membrane protein</topology>
    </subcellularLocation>
</comment>
<dbReference type="InterPro" id="IPR003369">
    <property type="entry name" value="TatA/B/E"/>
</dbReference>
<dbReference type="RefSeq" id="WP_052068273.1">
    <property type="nucleotide sequence ID" value="NZ_CP107618.1"/>
</dbReference>
<dbReference type="GO" id="GO:0043953">
    <property type="term" value="P:protein transport by the Tat complex"/>
    <property type="evidence" value="ECO:0007669"/>
    <property type="project" value="UniProtKB-UniRule"/>
</dbReference>
<evidence type="ECO:0000256" key="6">
    <source>
        <dbReference type="ARBA" id="ARBA00022989"/>
    </source>
</evidence>
<feature type="compositionally biased region" description="Low complexity" evidence="10">
    <location>
        <begin position="133"/>
        <end position="167"/>
    </location>
</feature>
<accession>A0A0P1EX11</accession>
<keyword evidence="4 9" id="KW-0812">Transmembrane</keyword>
<evidence type="ECO:0000313" key="13">
    <source>
        <dbReference type="Proteomes" id="UP000051298"/>
    </source>
</evidence>
<protein>
    <recommendedName>
        <fullName evidence="9">Sec-independent protein translocase protein TatB</fullName>
    </recommendedName>
</protein>
<dbReference type="GO" id="GO:0033281">
    <property type="term" value="C:TAT protein transport complex"/>
    <property type="evidence" value="ECO:0007669"/>
    <property type="project" value="UniProtKB-UniRule"/>
</dbReference>
<proteinExistence type="inferred from homology"/>
<dbReference type="AlphaFoldDB" id="A0A0P1EX11"/>
<evidence type="ECO:0000256" key="10">
    <source>
        <dbReference type="SAM" id="MobiDB-lite"/>
    </source>
</evidence>
<sequence>MFDLGWTELLVIGVVALIVVGPKDLPVLFRNVGRFMGKMRGMAREFSSAMSDAADETGVKGMASDLRKMSNPLDTVAQAAKSATNFDVDPETGGSTQGPETSKLSAERQAAKQKIEAKSARMAAERKAREAADAAQKASELEAALEAPSEPTPADAPAASADETPKT</sequence>
<evidence type="ECO:0000256" key="9">
    <source>
        <dbReference type="HAMAP-Rule" id="MF_00237"/>
    </source>
</evidence>
<keyword evidence="7 9" id="KW-0811">Translocation</keyword>
<dbReference type="PANTHER" id="PTHR33162">
    <property type="entry name" value="SEC-INDEPENDENT PROTEIN TRANSLOCASE PROTEIN TATA, CHLOROPLASTIC"/>
    <property type="match status" value="1"/>
</dbReference>
<keyword evidence="3 9" id="KW-1003">Cell membrane</keyword>
<dbReference type="Pfam" id="PF02416">
    <property type="entry name" value="TatA_B_E"/>
    <property type="match status" value="1"/>
</dbReference>
<evidence type="ECO:0000313" key="12">
    <source>
        <dbReference type="EMBL" id="CUH59548.1"/>
    </source>
</evidence>
<dbReference type="Proteomes" id="UP000051298">
    <property type="component" value="Unassembled WGS sequence"/>
</dbReference>
<gene>
    <name evidence="9 12" type="primary">tatB</name>
    <name evidence="12" type="ORF">THS5294_00834</name>
</gene>
<keyword evidence="8 9" id="KW-0472">Membrane</keyword>
<feature type="transmembrane region" description="Helical" evidence="11">
    <location>
        <begin position="6"/>
        <end position="29"/>
    </location>
</feature>
<comment type="similarity">
    <text evidence="9">Belongs to the TatB family.</text>
</comment>
<evidence type="ECO:0000256" key="1">
    <source>
        <dbReference type="ARBA" id="ARBA00004167"/>
    </source>
</evidence>
<evidence type="ECO:0000256" key="7">
    <source>
        <dbReference type="ARBA" id="ARBA00023010"/>
    </source>
</evidence>
<dbReference type="EMBL" id="CYRX01000010">
    <property type="protein sequence ID" value="CUH59548.1"/>
    <property type="molecule type" value="Genomic_DNA"/>
</dbReference>